<dbReference type="AlphaFoldDB" id="A0A1F5MJ67"/>
<evidence type="ECO:0000313" key="2">
    <source>
        <dbReference type="EMBL" id="OGE65398.1"/>
    </source>
</evidence>
<organism evidence="2 3">
    <name type="scientific">Candidatus Daviesbacteria bacterium RIFCSPLOWO2_01_FULL_40_24</name>
    <dbReference type="NCBI Taxonomy" id="1797787"/>
    <lineage>
        <taxon>Bacteria</taxon>
        <taxon>Candidatus Daviesiibacteriota</taxon>
    </lineage>
</organism>
<keyword evidence="1" id="KW-0472">Membrane</keyword>
<keyword evidence="1" id="KW-0812">Transmembrane</keyword>
<dbReference type="EMBL" id="MFDO01000018">
    <property type="protein sequence ID" value="OGE65398.1"/>
    <property type="molecule type" value="Genomic_DNA"/>
</dbReference>
<keyword evidence="1" id="KW-1133">Transmembrane helix</keyword>
<name>A0A1F5MJ67_9BACT</name>
<protein>
    <recommendedName>
        <fullName evidence="4">POTRA domain-containing protein</fullName>
    </recommendedName>
</protein>
<gene>
    <name evidence="2" type="ORF">A3B49_00735</name>
</gene>
<proteinExistence type="predicted"/>
<accession>A0A1F5MJ67</accession>
<evidence type="ECO:0000256" key="1">
    <source>
        <dbReference type="SAM" id="Phobius"/>
    </source>
</evidence>
<sequence>MKLNKVQVLTPLVFVVVSIAVWQLGILRVSKVSVSQEGIPCISDDVLLEQTFIQDNFYWEIDQARLESEVIVKFPCVLAVSLKYKFINEAEVIVKNRKPIAAIKSYRPPLPVLFDNKEATPSSTSAVLNWSFPDLVAENEVVDKSGKVFLASDTSWLPLVLIDRHDLKVGDDINDILFTNLTEIFSKFSEVGLSVYRVKIVGQYLMTDSSPGIALNLESDIKRQLASLQLILSKSKIEQREVSSIDLRFAKPVVVYSPKK</sequence>
<comment type="caution">
    <text evidence="2">The sequence shown here is derived from an EMBL/GenBank/DDBJ whole genome shotgun (WGS) entry which is preliminary data.</text>
</comment>
<reference evidence="2 3" key="1">
    <citation type="journal article" date="2016" name="Nat. Commun.">
        <title>Thousands of microbial genomes shed light on interconnected biogeochemical processes in an aquifer system.</title>
        <authorList>
            <person name="Anantharaman K."/>
            <person name="Brown C.T."/>
            <person name="Hug L.A."/>
            <person name="Sharon I."/>
            <person name="Castelle C.J."/>
            <person name="Probst A.J."/>
            <person name="Thomas B.C."/>
            <person name="Singh A."/>
            <person name="Wilkins M.J."/>
            <person name="Karaoz U."/>
            <person name="Brodie E.L."/>
            <person name="Williams K.H."/>
            <person name="Hubbard S.S."/>
            <person name="Banfield J.F."/>
        </authorList>
    </citation>
    <scope>NUCLEOTIDE SEQUENCE [LARGE SCALE GENOMIC DNA]</scope>
</reference>
<feature type="transmembrane region" description="Helical" evidence="1">
    <location>
        <begin position="6"/>
        <end position="27"/>
    </location>
</feature>
<evidence type="ECO:0008006" key="4">
    <source>
        <dbReference type="Google" id="ProtNLM"/>
    </source>
</evidence>
<evidence type="ECO:0000313" key="3">
    <source>
        <dbReference type="Proteomes" id="UP000178017"/>
    </source>
</evidence>
<dbReference type="Proteomes" id="UP000178017">
    <property type="component" value="Unassembled WGS sequence"/>
</dbReference>